<dbReference type="GO" id="GO:0005524">
    <property type="term" value="F:ATP binding"/>
    <property type="evidence" value="ECO:0007669"/>
    <property type="project" value="InterPro"/>
</dbReference>
<evidence type="ECO:0000313" key="2">
    <source>
        <dbReference type="EMBL" id="MBU3849722.1"/>
    </source>
</evidence>
<dbReference type="GO" id="GO:0006298">
    <property type="term" value="P:mismatch repair"/>
    <property type="evidence" value="ECO:0007669"/>
    <property type="project" value="InterPro"/>
</dbReference>
<dbReference type="SUPFAM" id="SSF55874">
    <property type="entry name" value="ATPase domain of HSP90 chaperone/DNA topoisomerase II/histidine kinase"/>
    <property type="match status" value="1"/>
</dbReference>
<evidence type="ECO:0000256" key="1">
    <source>
        <dbReference type="ARBA" id="ARBA00006082"/>
    </source>
</evidence>
<feature type="non-terminal residue" evidence="2">
    <location>
        <position position="121"/>
    </location>
</feature>
<dbReference type="Pfam" id="PF13589">
    <property type="entry name" value="HATPase_c_3"/>
    <property type="match status" value="1"/>
</dbReference>
<name>A0A9E2NYL3_9SPIR</name>
<organism evidence="2 3">
    <name type="scientific">Candidatus Treponema excrementipullorum</name>
    <dbReference type="NCBI Taxonomy" id="2838768"/>
    <lineage>
        <taxon>Bacteria</taxon>
        <taxon>Pseudomonadati</taxon>
        <taxon>Spirochaetota</taxon>
        <taxon>Spirochaetia</taxon>
        <taxon>Spirochaetales</taxon>
        <taxon>Treponemataceae</taxon>
        <taxon>Treponema</taxon>
    </lineage>
</organism>
<dbReference type="Gene3D" id="3.30.565.10">
    <property type="entry name" value="Histidine kinase-like ATPase, C-terminal domain"/>
    <property type="match status" value="1"/>
</dbReference>
<keyword evidence="2" id="KW-0540">Nuclease</keyword>
<keyword evidence="2" id="KW-0378">Hydrolase</keyword>
<dbReference type="InterPro" id="IPR014762">
    <property type="entry name" value="DNA_mismatch_repair_CS"/>
</dbReference>
<dbReference type="GO" id="GO:0140664">
    <property type="term" value="F:ATP-dependent DNA damage sensor activity"/>
    <property type="evidence" value="ECO:0007669"/>
    <property type="project" value="InterPro"/>
</dbReference>
<dbReference type="GO" id="GO:0016887">
    <property type="term" value="F:ATP hydrolysis activity"/>
    <property type="evidence" value="ECO:0007669"/>
    <property type="project" value="InterPro"/>
</dbReference>
<dbReference type="InterPro" id="IPR002099">
    <property type="entry name" value="MutL/Mlh/PMS"/>
</dbReference>
<dbReference type="GO" id="GO:0032300">
    <property type="term" value="C:mismatch repair complex"/>
    <property type="evidence" value="ECO:0007669"/>
    <property type="project" value="InterPro"/>
</dbReference>
<dbReference type="PROSITE" id="PS00058">
    <property type="entry name" value="DNA_MISMATCH_REPAIR_1"/>
    <property type="match status" value="1"/>
</dbReference>
<protein>
    <submittedName>
        <fullName evidence="2">DNA mismatch repair endonuclease MutL</fullName>
    </submittedName>
</protein>
<dbReference type="PANTHER" id="PTHR10073:SF12">
    <property type="entry name" value="DNA MISMATCH REPAIR PROTEIN MLH1"/>
    <property type="match status" value="1"/>
</dbReference>
<dbReference type="InterPro" id="IPR038973">
    <property type="entry name" value="MutL/Mlh/Pms-like"/>
</dbReference>
<reference evidence="2" key="2">
    <citation type="submission" date="2021-04" db="EMBL/GenBank/DDBJ databases">
        <authorList>
            <person name="Gilroy R."/>
        </authorList>
    </citation>
    <scope>NUCLEOTIDE SEQUENCE</scope>
    <source>
        <strain evidence="2">Gambia15-2214</strain>
    </source>
</reference>
<comment type="similarity">
    <text evidence="1">Belongs to the DNA mismatch repair MutL/HexB family.</text>
</comment>
<dbReference type="NCBIfam" id="TIGR00585">
    <property type="entry name" value="mutl"/>
    <property type="match status" value="1"/>
</dbReference>
<dbReference type="PANTHER" id="PTHR10073">
    <property type="entry name" value="DNA MISMATCH REPAIR PROTEIN MLH, PMS, MUTL"/>
    <property type="match status" value="1"/>
</dbReference>
<dbReference type="GO" id="GO:0030983">
    <property type="term" value="F:mismatched DNA binding"/>
    <property type="evidence" value="ECO:0007669"/>
    <property type="project" value="InterPro"/>
</dbReference>
<dbReference type="GO" id="GO:0004519">
    <property type="term" value="F:endonuclease activity"/>
    <property type="evidence" value="ECO:0007669"/>
    <property type="project" value="UniProtKB-KW"/>
</dbReference>
<comment type="caution">
    <text evidence="2">The sequence shown here is derived from an EMBL/GenBank/DDBJ whole genome shotgun (WGS) entry which is preliminary data.</text>
</comment>
<dbReference type="Proteomes" id="UP000823914">
    <property type="component" value="Unassembled WGS sequence"/>
</dbReference>
<evidence type="ECO:0000313" key="3">
    <source>
        <dbReference type="Proteomes" id="UP000823914"/>
    </source>
</evidence>
<reference evidence="2" key="1">
    <citation type="journal article" date="2021" name="PeerJ">
        <title>Extensive microbial diversity within the chicken gut microbiome revealed by metagenomics and culture.</title>
        <authorList>
            <person name="Gilroy R."/>
            <person name="Ravi A."/>
            <person name="Getino M."/>
            <person name="Pursley I."/>
            <person name="Horton D.L."/>
            <person name="Alikhan N.F."/>
            <person name="Baker D."/>
            <person name="Gharbi K."/>
            <person name="Hall N."/>
            <person name="Watson M."/>
            <person name="Adriaenssens E.M."/>
            <person name="Foster-Nyarko E."/>
            <person name="Jarju S."/>
            <person name="Secka A."/>
            <person name="Antonio M."/>
            <person name="Oren A."/>
            <person name="Chaudhuri R.R."/>
            <person name="La Ragione R."/>
            <person name="Hildebrand F."/>
            <person name="Pallen M.J."/>
        </authorList>
    </citation>
    <scope>NUCLEOTIDE SEQUENCE</scope>
    <source>
        <strain evidence="2">Gambia15-2214</strain>
    </source>
</reference>
<proteinExistence type="inferred from homology"/>
<accession>A0A9E2NYL3</accession>
<dbReference type="EMBL" id="JAHLFV010000092">
    <property type="protein sequence ID" value="MBU3849722.1"/>
    <property type="molecule type" value="Genomic_DNA"/>
</dbReference>
<gene>
    <name evidence="2" type="primary">mutL</name>
    <name evidence="2" type="ORF">IAA16_04075</name>
</gene>
<sequence>MEKVRHPLRPLPPEVARKIAAGEVIDRPNAIVRELLDNAVDSGADTIQVELENGGIDKIRVVDNGMGMSREDLEHCARPHATSKITSETDLMNLSTLGFRGEALSSIAAVSRLQITTAAYG</sequence>
<dbReference type="AlphaFoldDB" id="A0A9E2NYL3"/>
<keyword evidence="2" id="KW-0255">Endonuclease</keyword>
<dbReference type="InterPro" id="IPR036890">
    <property type="entry name" value="HATPase_C_sf"/>
</dbReference>